<gene>
    <name evidence="1" type="ORF">CARN6_2642</name>
</gene>
<comment type="caution">
    <text evidence="1">The sequence shown here is derived from an EMBL/GenBank/DDBJ whole genome shotgun (WGS) entry which is preliminary data.</text>
</comment>
<accession>E6QPC0</accession>
<dbReference type="AlphaFoldDB" id="E6QPC0"/>
<protein>
    <submittedName>
        <fullName evidence="1">Uncharacterized protein</fullName>
    </submittedName>
</protein>
<dbReference type="EMBL" id="CABQ01000317">
    <property type="protein sequence ID" value="CBI09091.1"/>
    <property type="molecule type" value="Genomic_DNA"/>
</dbReference>
<evidence type="ECO:0000313" key="1">
    <source>
        <dbReference type="EMBL" id="CBI09091.1"/>
    </source>
</evidence>
<organism evidence="1">
    <name type="scientific">mine drainage metagenome</name>
    <dbReference type="NCBI Taxonomy" id="410659"/>
    <lineage>
        <taxon>unclassified sequences</taxon>
        <taxon>metagenomes</taxon>
        <taxon>ecological metagenomes</taxon>
    </lineage>
</organism>
<sequence>MFEVGVLTVSENRQARVVALGDPALKAKPGRYRAFVSAWGAATVEAARQVDRIFQVVVCVSAERALASGALELDAAAAKWTGEAIVSAD</sequence>
<reference evidence="1" key="1">
    <citation type="submission" date="2009-10" db="EMBL/GenBank/DDBJ databases">
        <title>Diversity of trophic interactions inside an arsenic-rich microbial ecosystem.</title>
        <authorList>
            <person name="Bertin P.N."/>
            <person name="Heinrich-Salmeron A."/>
            <person name="Pelletier E."/>
            <person name="Goulhen-Chollet F."/>
            <person name="Arsene-Ploetze F."/>
            <person name="Gallien S."/>
            <person name="Calteau A."/>
            <person name="Vallenet D."/>
            <person name="Casiot C."/>
            <person name="Chane-Woon-Ming B."/>
            <person name="Giloteaux L."/>
            <person name="Barakat M."/>
            <person name="Bonnefoy V."/>
            <person name="Bruneel O."/>
            <person name="Chandler M."/>
            <person name="Cleiss J."/>
            <person name="Duran R."/>
            <person name="Elbaz-Poulichet F."/>
            <person name="Fonknechten N."/>
            <person name="Lauga B."/>
            <person name="Mornico D."/>
            <person name="Ortet P."/>
            <person name="Schaeffer C."/>
            <person name="Siguier P."/>
            <person name="Alexander Thil Smith A."/>
            <person name="Van Dorsselaer A."/>
            <person name="Weissenbach J."/>
            <person name="Medigue C."/>
            <person name="Le Paslier D."/>
        </authorList>
    </citation>
    <scope>NUCLEOTIDE SEQUENCE</scope>
</reference>
<proteinExistence type="predicted"/>
<name>E6QPC0_9ZZZZ</name>